<evidence type="ECO:0000256" key="1">
    <source>
        <dbReference type="ARBA" id="ARBA00012928"/>
    </source>
</evidence>
<accession>A0ABW4BA58</accession>
<organism evidence="6 7">
    <name type="scientific">Lacticaseibacillus jixianensis</name>
    <dbReference type="NCBI Taxonomy" id="2486012"/>
    <lineage>
        <taxon>Bacteria</taxon>
        <taxon>Bacillati</taxon>
        <taxon>Bacillota</taxon>
        <taxon>Bacilli</taxon>
        <taxon>Lactobacillales</taxon>
        <taxon>Lactobacillaceae</taxon>
        <taxon>Lacticaseibacillus</taxon>
    </lineage>
</organism>
<gene>
    <name evidence="6" type="ORF">ACFQ3L_05715</name>
</gene>
<evidence type="ECO:0000259" key="5">
    <source>
        <dbReference type="PROSITE" id="PS50305"/>
    </source>
</evidence>
<proteinExistence type="predicted"/>
<evidence type="ECO:0000313" key="7">
    <source>
        <dbReference type="Proteomes" id="UP001597249"/>
    </source>
</evidence>
<keyword evidence="2 6" id="KW-0808">Transferase</keyword>
<reference evidence="7" key="1">
    <citation type="journal article" date="2019" name="Int. J. Syst. Evol. Microbiol.">
        <title>The Global Catalogue of Microorganisms (GCM) 10K type strain sequencing project: providing services to taxonomists for standard genome sequencing and annotation.</title>
        <authorList>
            <consortium name="The Broad Institute Genomics Platform"/>
            <consortium name="The Broad Institute Genome Sequencing Center for Infectious Disease"/>
            <person name="Wu L."/>
            <person name="Ma J."/>
        </authorList>
    </citation>
    <scope>NUCLEOTIDE SEQUENCE [LARGE SCALE GENOMIC DNA]</scope>
    <source>
        <strain evidence="7">CCM 8911</strain>
    </source>
</reference>
<dbReference type="PANTHER" id="PTHR11085">
    <property type="entry name" value="NAD-DEPENDENT PROTEIN DEACYLASE SIRTUIN-5, MITOCHONDRIAL-RELATED"/>
    <property type="match status" value="1"/>
</dbReference>
<dbReference type="Proteomes" id="UP001597249">
    <property type="component" value="Unassembled WGS sequence"/>
</dbReference>
<dbReference type="InterPro" id="IPR003000">
    <property type="entry name" value="Sirtuin"/>
</dbReference>
<feature type="domain" description="Deacetylase sirtuin-type" evidence="5">
    <location>
        <begin position="1"/>
        <end position="228"/>
    </location>
</feature>
<dbReference type="Pfam" id="PF02146">
    <property type="entry name" value="SIR2"/>
    <property type="match status" value="1"/>
</dbReference>
<evidence type="ECO:0000256" key="2">
    <source>
        <dbReference type="ARBA" id="ARBA00022679"/>
    </source>
</evidence>
<evidence type="ECO:0000256" key="4">
    <source>
        <dbReference type="PROSITE-ProRule" id="PRU00236"/>
    </source>
</evidence>
<keyword evidence="7" id="KW-1185">Reference proteome</keyword>
<name>A0ABW4BA58_9LACO</name>
<protein>
    <recommendedName>
        <fullName evidence="1">protein acetyllysine N-acetyltransferase</fullName>
        <ecNumber evidence="1">2.3.1.286</ecNumber>
    </recommendedName>
</protein>
<dbReference type="Gene3D" id="3.40.50.1220">
    <property type="entry name" value="TPP-binding domain"/>
    <property type="match status" value="1"/>
</dbReference>
<dbReference type="NCBIfam" id="NF001752">
    <property type="entry name" value="PRK00481.1-1"/>
    <property type="match status" value="1"/>
</dbReference>
<dbReference type="PROSITE" id="PS50305">
    <property type="entry name" value="SIRTUIN"/>
    <property type="match status" value="1"/>
</dbReference>
<dbReference type="PANTHER" id="PTHR11085:SF4">
    <property type="entry name" value="NAD-DEPENDENT PROTEIN DEACYLASE"/>
    <property type="match status" value="1"/>
</dbReference>
<dbReference type="InterPro" id="IPR050134">
    <property type="entry name" value="NAD-dep_sirtuin_deacylases"/>
</dbReference>
<dbReference type="InterPro" id="IPR026591">
    <property type="entry name" value="Sirtuin_cat_small_dom_sf"/>
</dbReference>
<evidence type="ECO:0000313" key="6">
    <source>
        <dbReference type="EMBL" id="MFD1393090.1"/>
    </source>
</evidence>
<dbReference type="EMBL" id="JBHTMO010000015">
    <property type="protein sequence ID" value="MFD1393090.1"/>
    <property type="molecule type" value="Genomic_DNA"/>
</dbReference>
<dbReference type="SUPFAM" id="SSF52467">
    <property type="entry name" value="DHS-like NAD/FAD-binding domain"/>
    <property type="match status" value="1"/>
</dbReference>
<dbReference type="EC" id="2.3.1.286" evidence="1"/>
<sequence>MFDLKEAIAQAQFVTFMTGAGVSTASGIPDYRSKGGLYSDLASPEEALSDDNLRLHHQAFHDWVVKKMYYPNAKPNVIHEKMAAITNEKGAIVTQNVDGLHQKGGAKHVIEFHGNLYNIFCQTCGRHFDYQTYLKSDVHEADGGVLRPGIVLYGEPIEPNVIARAVSAIRQADLLVVVGTSFQVYPFAGLIGYARPDAVLAAVNREPIALPAGAHMVLGDATAVFAKL</sequence>
<keyword evidence="3" id="KW-0520">NAD</keyword>
<dbReference type="RefSeq" id="WP_125585127.1">
    <property type="nucleotide sequence ID" value="NZ_JBHTMO010000015.1"/>
</dbReference>
<comment type="caution">
    <text evidence="4">Lacks conserved residue(s) required for the propagation of feature annotation.</text>
</comment>
<dbReference type="InterPro" id="IPR026590">
    <property type="entry name" value="Ssirtuin_cat_dom"/>
</dbReference>
<dbReference type="InterPro" id="IPR029035">
    <property type="entry name" value="DHS-like_NAD/FAD-binding_dom"/>
</dbReference>
<evidence type="ECO:0000256" key="3">
    <source>
        <dbReference type="ARBA" id="ARBA00023027"/>
    </source>
</evidence>
<dbReference type="GO" id="GO:0034979">
    <property type="term" value="F:NAD-dependent protein lysine deacetylase activity"/>
    <property type="evidence" value="ECO:0007669"/>
    <property type="project" value="UniProtKB-EC"/>
</dbReference>
<keyword evidence="6" id="KW-0012">Acyltransferase</keyword>
<dbReference type="Gene3D" id="3.30.1600.10">
    <property type="entry name" value="SIR2/SIRT2 'Small Domain"/>
    <property type="match status" value="1"/>
</dbReference>
<comment type="caution">
    <text evidence="6">The sequence shown here is derived from an EMBL/GenBank/DDBJ whole genome shotgun (WGS) entry which is preliminary data.</text>
</comment>